<name>A0A3B0QGJ3_9CHLA</name>
<dbReference type="SMART" id="SM00529">
    <property type="entry name" value="HTH_DTXR"/>
    <property type="match status" value="1"/>
</dbReference>
<reference evidence="12" key="1">
    <citation type="submission" date="2017-11" db="EMBL/GenBank/DDBJ databases">
        <authorList>
            <person name="Seth-Smith MB H."/>
        </authorList>
    </citation>
    <scope>NUCLEOTIDE SEQUENCE [LARGE SCALE GENOMIC DNA]</scope>
</reference>
<evidence type="ECO:0000313" key="12">
    <source>
        <dbReference type="Proteomes" id="UP000258476"/>
    </source>
</evidence>
<proteinExistence type="inferred from homology"/>
<feature type="domain" description="Iron dependent repressor metal binding and dimerisation" evidence="10">
    <location>
        <begin position="373"/>
        <end position="441"/>
    </location>
</feature>
<dbReference type="EMBL" id="LS992154">
    <property type="protein sequence ID" value="SYX08922.1"/>
    <property type="molecule type" value="Genomic_DNA"/>
</dbReference>
<dbReference type="SUPFAM" id="SSF47979">
    <property type="entry name" value="Iron-dependent repressor protein, dimerization domain"/>
    <property type="match status" value="1"/>
</dbReference>
<dbReference type="OrthoDB" id="9798540at2"/>
<evidence type="ECO:0000256" key="7">
    <source>
        <dbReference type="ARBA" id="ARBA00023136"/>
    </source>
</evidence>
<evidence type="ECO:0000256" key="8">
    <source>
        <dbReference type="RuleBase" id="RU003943"/>
    </source>
</evidence>
<dbReference type="GO" id="GO:0046983">
    <property type="term" value="F:protein dimerization activity"/>
    <property type="evidence" value="ECO:0007669"/>
    <property type="project" value="InterPro"/>
</dbReference>
<feature type="transmembrane region" description="Helical" evidence="9">
    <location>
        <begin position="102"/>
        <end position="120"/>
    </location>
</feature>
<evidence type="ECO:0000256" key="2">
    <source>
        <dbReference type="ARBA" id="ARBA00008034"/>
    </source>
</evidence>
<dbReference type="InterPro" id="IPR036421">
    <property type="entry name" value="Fe_dep_repressor_sf"/>
</dbReference>
<dbReference type="InterPro" id="IPR001367">
    <property type="entry name" value="Fe_dep_repressor"/>
</dbReference>
<dbReference type="Pfam" id="PF02742">
    <property type="entry name" value="Fe_dep_repr_C"/>
    <property type="match status" value="1"/>
</dbReference>
<dbReference type="PANTHER" id="PTHR30477:SF3">
    <property type="entry name" value="METAL TRANSPORT SYSTEM MEMBRANE PROTEIN CT_069-RELATED"/>
    <property type="match status" value="1"/>
</dbReference>
<evidence type="ECO:0000256" key="9">
    <source>
        <dbReference type="SAM" id="Phobius"/>
    </source>
</evidence>
<keyword evidence="5 8" id="KW-0812">Transmembrane</keyword>
<evidence type="ECO:0000256" key="1">
    <source>
        <dbReference type="ARBA" id="ARBA00004429"/>
    </source>
</evidence>
<dbReference type="InterPro" id="IPR037294">
    <property type="entry name" value="ABC_BtuC-like"/>
</dbReference>
<evidence type="ECO:0000256" key="4">
    <source>
        <dbReference type="ARBA" id="ARBA00022475"/>
    </source>
</evidence>
<dbReference type="Pfam" id="PF00950">
    <property type="entry name" value="ABC-3"/>
    <property type="match status" value="1"/>
</dbReference>
<keyword evidence="12" id="KW-1185">Reference proteome</keyword>
<dbReference type="GO" id="GO:0043190">
    <property type="term" value="C:ATP-binding cassette (ABC) transporter complex"/>
    <property type="evidence" value="ECO:0007669"/>
    <property type="project" value="InterPro"/>
</dbReference>
<organism evidence="11 12">
    <name type="scientific">Chlamydia poikilotherma</name>
    <dbReference type="NCBI Taxonomy" id="1967783"/>
    <lineage>
        <taxon>Bacteria</taxon>
        <taxon>Pseudomonadati</taxon>
        <taxon>Chlamydiota</taxon>
        <taxon>Chlamydiia</taxon>
        <taxon>Chlamydiales</taxon>
        <taxon>Chlamydiaceae</taxon>
        <taxon>Chlamydia/Chlamydophila group</taxon>
        <taxon>Chlamydia</taxon>
    </lineage>
</organism>
<dbReference type="CDD" id="cd06550">
    <property type="entry name" value="TM_ABC_iron-siderophores_like"/>
    <property type="match status" value="1"/>
</dbReference>
<protein>
    <submittedName>
        <fullName evidence="11">Manganese transport system membrane protein mntB,high-affinity zinc transporter membrane component,anchored repeat-type ABC transporter, permease subunit,ABC 3 transport family</fullName>
    </submittedName>
</protein>
<keyword evidence="4" id="KW-1003">Cell membrane</keyword>
<feature type="transmembrane region" description="Helical" evidence="9">
    <location>
        <begin position="177"/>
        <end position="200"/>
    </location>
</feature>
<dbReference type="GO" id="GO:0010043">
    <property type="term" value="P:response to zinc ion"/>
    <property type="evidence" value="ECO:0007669"/>
    <property type="project" value="TreeGrafter"/>
</dbReference>
<evidence type="ECO:0000256" key="5">
    <source>
        <dbReference type="ARBA" id="ARBA00022692"/>
    </source>
</evidence>
<dbReference type="Gene3D" id="1.10.3470.10">
    <property type="entry name" value="ABC transporter involved in vitamin B12 uptake, BtuC"/>
    <property type="match status" value="1"/>
</dbReference>
<comment type="similarity">
    <text evidence="2 8">Belongs to the ABC-3 integral membrane protein family.</text>
</comment>
<dbReference type="InterPro" id="IPR001626">
    <property type="entry name" value="ABC_TroCD"/>
</dbReference>
<dbReference type="KEGG" id="chla:C834K_0464"/>
<evidence type="ECO:0000313" key="11">
    <source>
        <dbReference type="EMBL" id="SYX08922.1"/>
    </source>
</evidence>
<accession>A0A3B0QGJ3</accession>
<feature type="transmembrane region" description="Helical" evidence="9">
    <location>
        <begin position="206"/>
        <end position="223"/>
    </location>
</feature>
<evidence type="ECO:0000256" key="3">
    <source>
        <dbReference type="ARBA" id="ARBA00022448"/>
    </source>
</evidence>
<dbReference type="Gene3D" id="1.10.10.10">
    <property type="entry name" value="Winged helix-like DNA-binding domain superfamily/Winged helix DNA-binding domain"/>
    <property type="match status" value="1"/>
</dbReference>
<feature type="transmembrane region" description="Helical" evidence="9">
    <location>
        <begin position="12"/>
        <end position="34"/>
    </location>
</feature>
<evidence type="ECO:0000256" key="6">
    <source>
        <dbReference type="ARBA" id="ARBA00022989"/>
    </source>
</evidence>
<feature type="transmembrane region" description="Helical" evidence="9">
    <location>
        <begin position="273"/>
        <end position="296"/>
    </location>
</feature>
<feature type="transmembrane region" description="Helical" evidence="9">
    <location>
        <begin position="140"/>
        <end position="165"/>
    </location>
</feature>
<dbReference type="Proteomes" id="UP000258476">
    <property type="component" value="Chromosome"/>
</dbReference>
<keyword evidence="7 9" id="KW-0472">Membrane</keyword>
<feature type="transmembrane region" description="Helical" evidence="9">
    <location>
        <begin position="69"/>
        <end position="90"/>
    </location>
</feature>
<gene>
    <name evidence="11" type="primary">mntB_2</name>
    <name evidence="11" type="ORF">C834K_0464</name>
</gene>
<dbReference type="GO" id="GO:0046914">
    <property type="term" value="F:transition metal ion binding"/>
    <property type="evidence" value="ECO:0007669"/>
    <property type="project" value="InterPro"/>
</dbReference>
<dbReference type="InterPro" id="IPR022689">
    <property type="entry name" value="Iron_dep_repressor"/>
</dbReference>
<evidence type="ECO:0000259" key="10">
    <source>
        <dbReference type="Pfam" id="PF02742"/>
    </source>
</evidence>
<comment type="subcellular location">
    <subcellularLocation>
        <location evidence="1">Cell inner membrane</location>
        <topology evidence="1">Multi-pass membrane protein</topology>
    </subcellularLocation>
    <subcellularLocation>
        <location evidence="8">Cell membrane</location>
        <topology evidence="8">Multi-pass membrane protein</topology>
    </subcellularLocation>
</comment>
<dbReference type="RefSeq" id="WP_117274234.1">
    <property type="nucleotide sequence ID" value="NZ_LS992154.1"/>
</dbReference>
<feature type="transmembrane region" description="Helical" evidence="9">
    <location>
        <begin position="230"/>
        <end position="253"/>
    </location>
</feature>
<sequence length="449" mass="50641">MLDCVFIDSIFLSSFIAVTLICMTTALWGTLLLVGRQPLLSESLSHASYPGLLLGALLSYKVSFFTDSIILVIVFGCLAAISGYGIIVFLERVLRVHKDASLCFVLVVFFGIGVILASYVKDCCPLLYNRINAYLYGQAATLGYVEAKLAAFVFLISLVTLWWWYRQIVVTIFDKDYASTCGLSTHVSGSIVLIFISLVIVSGVRSVGIVLISSMFVAPSLAARQLSDRLNVIFLLSCLLGGICGALGSYVSVAFSCNVSGHTGVITLPTGPLVVVISGCLTFLCLLFSPKSGWVIRYIRRKRFSFSKNQEHLLKVFWYLLEDQLPEVGARDFVCSHKYQEYFGPRPFPRFRIWLLECQGFLKHRDYRWGLSEKGKIRAKKLVRAHRLWECYLVRSLEFKEEDVHGFAEEMEHVLTDELDYAITEMLDNPHYDPHDKLIPEKPKKKEEL</sequence>
<dbReference type="GO" id="GO:0055085">
    <property type="term" value="P:transmembrane transport"/>
    <property type="evidence" value="ECO:0007669"/>
    <property type="project" value="InterPro"/>
</dbReference>
<dbReference type="InterPro" id="IPR036388">
    <property type="entry name" value="WH-like_DNA-bd_sf"/>
</dbReference>
<dbReference type="GO" id="GO:0003700">
    <property type="term" value="F:DNA-binding transcription factor activity"/>
    <property type="evidence" value="ECO:0007669"/>
    <property type="project" value="InterPro"/>
</dbReference>
<dbReference type="AlphaFoldDB" id="A0A3B0QGJ3"/>
<keyword evidence="3 8" id="KW-0813">Transport</keyword>
<keyword evidence="6 9" id="KW-1133">Transmembrane helix</keyword>
<dbReference type="PANTHER" id="PTHR30477">
    <property type="entry name" value="ABC-TRANSPORTER METAL-BINDING PROTEIN"/>
    <property type="match status" value="1"/>
</dbReference>
<dbReference type="SUPFAM" id="SSF81345">
    <property type="entry name" value="ABC transporter involved in vitamin B12 uptake, BtuC"/>
    <property type="match status" value="1"/>
</dbReference>